<reference evidence="1 2" key="1">
    <citation type="submission" date="2015-10" db="EMBL/GenBank/DDBJ databases">
        <title>Genome sequencing of Penicillium freii.</title>
        <authorList>
            <person name="Nguyen H.D."/>
            <person name="Visagie C.M."/>
            <person name="Seifert K.A."/>
        </authorList>
    </citation>
    <scope>NUCLEOTIDE SEQUENCE [LARGE SCALE GENOMIC DNA]</scope>
    <source>
        <strain evidence="1 2">DAOM 242723</strain>
    </source>
</reference>
<sequence length="150" mass="16452">MISEKIRSGHPIKYTAFSVCLPGLPSAGVLCAELLRRSRSAVVSSSLEFPRSEIIQNLTIFAAHLDTIVKPHDDNYGVAQQGQKAIRHVLDQILSVDGLSSVVEDTGTSDKLIDDSSLLDGVNFDDHDSFLGWLDGNMQHMSDSWLAWVN</sequence>
<evidence type="ECO:0000313" key="2">
    <source>
        <dbReference type="Proteomes" id="UP000055045"/>
    </source>
</evidence>
<dbReference type="EMBL" id="LLXE01000195">
    <property type="protein sequence ID" value="KUM60025.1"/>
    <property type="molecule type" value="Genomic_DNA"/>
</dbReference>
<evidence type="ECO:0000313" key="1">
    <source>
        <dbReference type="EMBL" id="KUM60025.1"/>
    </source>
</evidence>
<protein>
    <submittedName>
        <fullName evidence="1">Uncharacterized protein</fullName>
    </submittedName>
</protein>
<organism evidence="1 2">
    <name type="scientific">Penicillium freii</name>
    <dbReference type="NCBI Taxonomy" id="48697"/>
    <lineage>
        <taxon>Eukaryota</taxon>
        <taxon>Fungi</taxon>
        <taxon>Dikarya</taxon>
        <taxon>Ascomycota</taxon>
        <taxon>Pezizomycotina</taxon>
        <taxon>Eurotiomycetes</taxon>
        <taxon>Eurotiomycetidae</taxon>
        <taxon>Eurotiales</taxon>
        <taxon>Aspergillaceae</taxon>
        <taxon>Penicillium</taxon>
    </lineage>
</organism>
<gene>
    <name evidence="1" type="ORF">ACN42_g7106</name>
</gene>
<dbReference type="STRING" id="48697.A0A101MGL2"/>
<name>A0A101MGL2_PENFR</name>
<dbReference type="AlphaFoldDB" id="A0A101MGL2"/>
<dbReference type="Proteomes" id="UP000055045">
    <property type="component" value="Unassembled WGS sequence"/>
</dbReference>
<comment type="caution">
    <text evidence="1">The sequence shown here is derived from an EMBL/GenBank/DDBJ whole genome shotgun (WGS) entry which is preliminary data.</text>
</comment>
<keyword evidence="2" id="KW-1185">Reference proteome</keyword>
<accession>A0A101MGL2</accession>
<proteinExistence type="predicted"/>